<sequence>MDGENPYQAPASPTGPSPRPKGPGRRPGRRMLVGWLAVLLVNLPVPLMFGSWITDRDGTIGMGAAVVLLAGVGGWAILRSFRVGLALIVGGSAVALSQVVPMLQFVAGMIGVSLAKAIGLAEPGPWEEPTVPGVLGAAGGFVVTVVTGTLLLAVSLGIGLVLQVITPGRWWGLDSGIGPDPSS</sequence>
<dbReference type="AlphaFoldDB" id="A0A432MKD8"/>
<evidence type="ECO:0000313" key="4">
    <source>
        <dbReference type="Proteomes" id="UP000280296"/>
    </source>
</evidence>
<accession>A0A432MKD8</accession>
<comment type="caution">
    <text evidence="3">The sequence shown here is derived from an EMBL/GenBank/DDBJ whole genome shotgun (WGS) entry which is preliminary data.</text>
</comment>
<dbReference type="RefSeq" id="WP_126725200.1">
    <property type="nucleotide sequence ID" value="NZ_RYZH01000016.1"/>
</dbReference>
<protein>
    <submittedName>
        <fullName evidence="3">Uncharacterized protein</fullName>
    </submittedName>
</protein>
<name>A0A432MKD8_9BACT</name>
<proteinExistence type="predicted"/>
<reference evidence="3 4" key="1">
    <citation type="submission" date="2018-12" db="EMBL/GenBank/DDBJ databases">
        <authorList>
            <person name="Toschakov S.V."/>
        </authorList>
    </citation>
    <scope>NUCLEOTIDE SEQUENCE [LARGE SCALE GENOMIC DNA]</scope>
    <source>
        <strain evidence="3 4">GM2012</strain>
    </source>
</reference>
<keyword evidence="4" id="KW-1185">Reference proteome</keyword>
<keyword evidence="2" id="KW-1133">Transmembrane helix</keyword>
<reference evidence="3 4" key="2">
    <citation type="submission" date="2019-01" db="EMBL/GenBank/DDBJ databases">
        <title>Tautonia sociabilis, a novel thermotolerant planctomycete of Isosphaeraceae family, isolated from a 4000 m deep subterranean habitat.</title>
        <authorList>
            <person name="Kovaleva O.L."/>
            <person name="Elcheninov A.G."/>
            <person name="Van Heerden E."/>
            <person name="Toshchakov S.V."/>
            <person name="Novikov A."/>
            <person name="Bonch-Osmolovskaya E.A."/>
            <person name="Kublanov I.V."/>
        </authorList>
    </citation>
    <scope>NUCLEOTIDE SEQUENCE [LARGE SCALE GENOMIC DNA]</scope>
    <source>
        <strain evidence="3 4">GM2012</strain>
    </source>
</reference>
<feature type="transmembrane region" description="Helical" evidence="2">
    <location>
        <begin position="32"/>
        <end position="53"/>
    </location>
</feature>
<feature type="transmembrane region" description="Helical" evidence="2">
    <location>
        <begin position="134"/>
        <end position="162"/>
    </location>
</feature>
<feature type="transmembrane region" description="Helical" evidence="2">
    <location>
        <begin position="59"/>
        <end position="78"/>
    </location>
</feature>
<evidence type="ECO:0000256" key="1">
    <source>
        <dbReference type="SAM" id="MobiDB-lite"/>
    </source>
</evidence>
<feature type="transmembrane region" description="Helical" evidence="2">
    <location>
        <begin position="85"/>
        <end position="114"/>
    </location>
</feature>
<gene>
    <name evidence="3" type="ORF">TsocGM_10145</name>
</gene>
<dbReference type="EMBL" id="RYZH01000016">
    <property type="protein sequence ID" value="RUL87884.1"/>
    <property type="molecule type" value="Genomic_DNA"/>
</dbReference>
<evidence type="ECO:0000313" key="3">
    <source>
        <dbReference type="EMBL" id="RUL87884.1"/>
    </source>
</evidence>
<keyword evidence="2" id="KW-0812">Transmembrane</keyword>
<evidence type="ECO:0000256" key="2">
    <source>
        <dbReference type="SAM" id="Phobius"/>
    </source>
</evidence>
<keyword evidence="2" id="KW-0472">Membrane</keyword>
<dbReference type="Proteomes" id="UP000280296">
    <property type="component" value="Unassembled WGS sequence"/>
</dbReference>
<feature type="region of interest" description="Disordered" evidence="1">
    <location>
        <begin position="1"/>
        <end position="26"/>
    </location>
</feature>
<organism evidence="3 4">
    <name type="scientific">Tautonia sociabilis</name>
    <dbReference type="NCBI Taxonomy" id="2080755"/>
    <lineage>
        <taxon>Bacteria</taxon>
        <taxon>Pseudomonadati</taxon>
        <taxon>Planctomycetota</taxon>
        <taxon>Planctomycetia</taxon>
        <taxon>Isosphaerales</taxon>
        <taxon>Isosphaeraceae</taxon>
        <taxon>Tautonia</taxon>
    </lineage>
</organism>